<sequence>MAHLSNSQAFVTGNSRSTSSLDLIIDCGATHHISNLKEMFSSLQITPLLSVCTRDMSSSLSTKGIGTILIMCGKHTHTLTNCLYVPKLNCKPISLLGLGHDNVLIDQNKDSFGLLSENQRLFKGIIMKNLIKVDYSIPKALITQIPKLWHH</sequence>
<evidence type="ECO:0000313" key="3">
    <source>
        <dbReference type="Proteomes" id="UP000765509"/>
    </source>
</evidence>
<name>A0A9Q3CZ31_9BASI</name>
<evidence type="ECO:0000313" key="2">
    <source>
        <dbReference type="EMBL" id="MBW0492517.1"/>
    </source>
</evidence>
<protein>
    <recommendedName>
        <fullName evidence="1">Retrovirus-related Pol polyprotein from transposon TNT 1-94-like beta-barrel domain-containing protein</fullName>
    </recommendedName>
</protein>
<reference evidence="2" key="1">
    <citation type="submission" date="2021-03" db="EMBL/GenBank/DDBJ databases">
        <title>Draft genome sequence of rust myrtle Austropuccinia psidii MF-1, a brazilian biotype.</title>
        <authorList>
            <person name="Quecine M.C."/>
            <person name="Pachon D.M.R."/>
            <person name="Bonatelli M.L."/>
            <person name="Correr F.H."/>
            <person name="Franceschini L.M."/>
            <person name="Leite T.F."/>
            <person name="Margarido G.R.A."/>
            <person name="Almeida C.A."/>
            <person name="Ferrarezi J.A."/>
            <person name="Labate C.A."/>
        </authorList>
    </citation>
    <scope>NUCLEOTIDE SEQUENCE</scope>
    <source>
        <strain evidence="2">MF-1</strain>
    </source>
</reference>
<proteinExistence type="predicted"/>
<accession>A0A9Q3CZ31</accession>
<dbReference type="Proteomes" id="UP000765509">
    <property type="component" value="Unassembled WGS sequence"/>
</dbReference>
<dbReference type="InterPro" id="IPR054722">
    <property type="entry name" value="PolX-like_BBD"/>
</dbReference>
<comment type="caution">
    <text evidence="2">The sequence shown here is derived from an EMBL/GenBank/DDBJ whole genome shotgun (WGS) entry which is preliminary data.</text>
</comment>
<dbReference type="OrthoDB" id="3251181at2759"/>
<evidence type="ECO:0000259" key="1">
    <source>
        <dbReference type="Pfam" id="PF22936"/>
    </source>
</evidence>
<dbReference type="Pfam" id="PF22936">
    <property type="entry name" value="Pol_BBD"/>
    <property type="match status" value="1"/>
</dbReference>
<gene>
    <name evidence="2" type="ORF">O181_032232</name>
</gene>
<feature type="domain" description="Retrovirus-related Pol polyprotein from transposon TNT 1-94-like beta-barrel" evidence="1">
    <location>
        <begin position="24"/>
        <end position="98"/>
    </location>
</feature>
<keyword evidence="3" id="KW-1185">Reference proteome</keyword>
<organism evidence="2 3">
    <name type="scientific">Austropuccinia psidii MF-1</name>
    <dbReference type="NCBI Taxonomy" id="1389203"/>
    <lineage>
        <taxon>Eukaryota</taxon>
        <taxon>Fungi</taxon>
        <taxon>Dikarya</taxon>
        <taxon>Basidiomycota</taxon>
        <taxon>Pucciniomycotina</taxon>
        <taxon>Pucciniomycetes</taxon>
        <taxon>Pucciniales</taxon>
        <taxon>Sphaerophragmiaceae</taxon>
        <taxon>Austropuccinia</taxon>
    </lineage>
</organism>
<dbReference type="AlphaFoldDB" id="A0A9Q3CZ31"/>
<dbReference type="EMBL" id="AVOT02011622">
    <property type="protein sequence ID" value="MBW0492517.1"/>
    <property type="molecule type" value="Genomic_DNA"/>
</dbReference>